<dbReference type="Proteomes" id="UP001497457">
    <property type="component" value="Chromosome 36b"/>
</dbReference>
<sequence length="309" mass="33847">MRWVILNRIIRMDTGPGDAAAGAPAQEQEQRAAAAGAPPVQGQHAAAAADFILRPILPPSQSPLLAHFSVHPFHGTQFTDNGIHESNLIVVHDFHDAGGGTGTAVAERVQRQSGRIPILSSIWNVSFATDDRGGYQIVELQTDRGRDLATVIYFCTTRLDGWYEKRMACPSEVSRTAAASPRETRRRRASTRSAASRVAGGKLRYVEIIDGGGGGGAPMVAMWTWSRLPDGNGWQWEAEYAVNVEEIWDDDSYKTTGLTRSVPLLVVVSLADPHLVYFALEERIFGVNVPQHRVVHGTAYEPLDLPWDE</sequence>
<evidence type="ECO:0000259" key="2">
    <source>
        <dbReference type="Pfam" id="PF07762"/>
    </source>
</evidence>
<protein>
    <recommendedName>
        <fullName evidence="2">DUF1618 domain-containing protein</fullName>
    </recommendedName>
</protein>
<dbReference type="InterPro" id="IPR011676">
    <property type="entry name" value="DUF1618"/>
</dbReference>
<reference evidence="4" key="1">
    <citation type="submission" date="2024-06" db="EMBL/GenBank/DDBJ databases">
        <authorList>
            <person name="Ryan C."/>
        </authorList>
    </citation>
    <scope>NUCLEOTIDE SEQUENCE [LARGE SCALE GENOMIC DNA]</scope>
</reference>
<evidence type="ECO:0000256" key="1">
    <source>
        <dbReference type="SAM" id="MobiDB-lite"/>
    </source>
</evidence>
<evidence type="ECO:0000313" key="4">
    <source>
        <dbReference type="Proteomes" id="UP001497457"/>
    </source>
</evidence>
<dbReference type="EMBL" id="OZ075146">
    <property type="protein sequence ID" value="CAL5052603.1"/>
    <property type="molecule type" value="Genomic_DNA"/>
</dbReference>
<accession>A0ABC9E8D1</accession>
<feature type="domain" description="DUF1618" evidence="2">
    <location>
        <begin position="184"/>
        <end position="277"/>
    </location>
</feature>
<name>A0ABC9E8D1_9POAL</name>
<dbReference type="PANTHER" id="PTHR33086:SF51">
    <property type="entry name" value="OS06G0307900 PROTEIN"/>
    <property type="match status" value="1"/>
</dbReference>
<organism evidence="3 4">
    <name type="scientific">Urochloa decumbens</name>
    <dbReference type="NCBI Taxonomy" id="240449"/>
    <lineage>
        <taxon>Eukaryota</taxon>
        <taxon>Viridiplantae</taxon>
        <taxon>Streptophyta</taxon>
        <taxon>Embryophyta</taxon>
        <taxon>Tracheophyta</taxon>
        <taxon>Spermatophyta</taxon>
        <taxon>Magnoliopsida</taxon>
        <taxon>Liliopsida</taxon>
        <taxon>Poales</taxon>
        <taxon>Poaceae</taxon>
        <taxon>PACMAD clade</taxon>
        <taxon>Panicoideae</taxon>
        <taxon>Panicodae</taxon>
        <taxon>Paniceae</taxon>
        <taxon>Melinidinae</taxon>
        <taxon>Urochloa</taxon>
    </lineage>
</organism>
<feature type="region of interest" description="Disordered" evidence="1">
    <location>
        <begin position="173"/>
        <end position="194"/>
    </location>
</feature>
<evidence type="ECO:0000313" key="3">
    <source>
        <dbReference type="EMBL" id="CAL5052603.1"/>
    </source>
</evidence>
<reference evidence="3 4" key="2">
    <citation type="submission" date="2024-10" db="EMBL/GenBank/DDBJ databases">
        <authorList>
            <person name="Ryan C."/>
        </authorList>
    </citation>
    <scope>NUCLEOTIDE SEQUENCE [LARGE SCALE GENOMIC DNA]</scope>
</reference>
<gene>
    <name evidence="3" type="ORF">URODEC1_LOCUS92809</name>
</gene>
<proteinExistence type="predicted"/>
<dbReference type="AlphaFoldDB" id="A0ABC9E8D1"/>
<keyword evidence="4" id="KW-1185">Reference proteome</keyword>
<dbReference type="Pfam" id="PF07762">
    <property type="entry name" value="DUF1618"/>
    <property type="match status" value="1"/>
</dbReference>
<dbReference type="PANTHER" id="PTHR33086">
    <property type="entry name" value="OS05G0468200 PROTEIN-RELATED"/>
    <property type="match status" value="1"/>
</dbReference>